<reference evidence="2 3" key="1">
    <citation type="submission" date="2018-11" db="EMBL/GenBank/DDBJ databases">
        <title>Genomic Encyclopedia of Type Strains, Phase IV (KMG-IV): sequencing the most valuable type-strain genomes for metagenomic binning, comparative biology and taxonomic classification.</title>
        <authorList>
            <person name="Goeker M."/>
        </authorList>
    </citation>
    <scope>NUCLEOTIDE SEQUENCE [LARGE SCALE GENOMIC DNA]</scope>
    <source>
        <strain evidence="2 3">DSM 100316</strain>
    </source>
</reference>
<accession>A0A3N2DQ55</accession>
<keyword evidence="1" id="KW-1133">Transmembrane helix</keyword>
<dbReference type="InterPro" id="IPR021444">
    <property type="entry name" value="DUF3094"/>
</dbReference>
<proteinExistence type="predicted"/>
<sequence length="65" mass="7409">MRGNIMEDNKLSAGDKRRVEVYLSSGFNRTQRKPFRPWRLLAVLLIVMTGLSVASIVIARWSGVF</sequence>
<dbReference type="AlphaFoldDB" id="A0A3N2DQ55"/>
<dbReference type="Pfam" id="PF11293">
    <property type="entry name" value="DUF3094"/>
    <property type="match status" value="1"/>
</dbReference>
<evidence type="ECO:0000313" key="3">
    <source>
        <dbReference type="Proteomes" id="UP000275394"/>
    </source>
</evidence>
<feature type="transmembrane region" description="Helical" evidence="1">
    <location>
        <begin position="38"/>
        <end position="61"/>
    </location>
</feature>
<organism evidence="2 3">
    <name type="scientific">Sinobacterium caligoides</name>
    <dbReference type="NCBI Taxonomy" id="933926"/>
    <lineage>
        <taxon>Bacteria</taxon>
        <taxon>Pseudomonadati</taxon>
        <taxon>Pseudomonadota</taxon>
        <taxon>Gammaproteobacteria</taxon>
        <taxon>Cellvibrionales</taxon>
        <taxon>Spongiibacteraceae</taxon>
        <taxon>Sinobacterium</taxon>
    </lineage>
</organism>
<evidence type="ECO:0000256" key="1">
    <source>
        <dbReference type="SAM" id="Phobius"/>
    </source>
</evidence>
<keyword evidence="3" id="KW-1185">Reference proteome</keyword>
<keyword evidence="1" id="KW-0472">Membrane</keyword>
<comment type="caution">
    <text evidence="2">The sequence shown here is derived from an EMBL/GenBank/DDBJ whole genome shotgun (WGS) entry which is preliminary data.</text>
</comment>
<dbReference type="Proteomes" id="UP000275394">
    <property type="component" value="Unassembled WGS sequence"/>
</dbReference>
<protein>
    <submittedName>
        <fullName evidence="2">DUF3094 family protein</fullName>
    </submittedName>
</protein>
<name>A0A3N2DQ55_9GAMM</name>
<keyword evidence="1" id="KW-0812">Transmembrane</keyword>
<gene>
    <name evidence="2" type="ORF">EDC56_2376</name>
</gene>
<evidence type="ECO:0000313" key="2">
    <source>
        <dbReference type="EMBL" id="ROS01927.1"/>
    </source>
</evidence>
<dbReference type="EMBL" id="RKHR01000004">
    <property type="protein sequence ID" value="ROS01927.1"/>
    <property type="molecule type" value="Genomic_DNA"/>
</dbReference>